<dbReference type="Proteomes" id="UP000248423">
    <property type="component" value="Unassembled WGS sequence"/>
</dbReference>
<reference evidence="1 2" key="1">
    <citation type="submission" date="2018-02" db="EMBL/GenBank/DDBJ databases">
        <title>The genomes of Aspergillus section Nigri reveals drivers in fungal speciation.</title>
        <authorList>
            <consortium name="DOE Joint Genome Institute"/>
            <person name="Vesth T.C."/>
            <person name="Nybo J."/>
            <person name="Theobald S."/>
            <person name="Brandl J."/>
            <person name="Frisvad J.C."/>
            <person name="Nielsen K.F."/>
            <person name="Lyhne E.K."/>
            <person name="Kogle M.E."/>
            <person name="Kuo A."/>
            <person name="Riley R."/>
            <person name="Clum A."/>
            <person name="Nolan M."/>
            <person name="Lipzen A."/>
            <person name="Salamov A."/>
            <person name="Henrissat B."/>
            <person name="Wiebenga A."/>
            <person name="De vries R.P."/>
            <person name="Grigoriev I.V."/>
            <person name="Mortensen U.H."/>
            <person name="Andersen M.R."/>
            <person name="Baker S.E."/>
        </authorList>
    </citation>
    <scope>NUCLEOTIDE SEQUENCE [LARGE SCALE GENOMIC DNA]</scope>
    <source>
        <strain evidence="1 2">CBS 121057</strain>
    </source>
</reference>
<sequence>MSTQTPSQKVVLQATRFQDIDKDALKKLVEANVGEPVTFDEEKATVKDFGGVYWPVASALLVQENGRGGRIQIHEQSGECVLTTMTGSQFDTKFSVAWLKKGQNFRFYGNPSVWLFKPLSPDA</sequence>
<evidence type="ECO:0000313" key="1">
    <source>
        <dbReference type="EMBL" id="PYI09832.1"/>
    </source>
</evidence>
<dbReference type="AlphaFoldDB" id="A0A319EHN2"/>
<name>A0A319EHN2_ASPSB</name>
<accession>A0A319EHN2</accession>
<gene>
    <name evidence="1" type="ORF">BO78DRAFT_23747</name>
</gene>
<dbReference type="VEuPathDB" id="FungiDB:BO78DRAFT_23747"/>
<dbReference type="EMBL" id="KZ826325">
    <property type="protein sequence ID" value="PYI09832.1"/>
    <property type="molecule type" value="Genomic_DNA"/>
</dbReference>
<keyword evidence="2" id="KW-1185">Reference proteome</keyword>
<protein>
    <submittedName>
        <fullName evidence="1">Uncharacterized protein</fullName>
    </submittedName>
</protein>
<evidence type="ECO:0000313" key="2">
    <source>
        <dbReference type="Proteomes" id="UP000248423"/>
    </source>
</evidence>
<organism evidence="1 2">
    <name type="scientific">Aspergillus sclerotiicarbonarius (strain CBS 121057 / IBT 28362)</name>
    <dbReference type="NCBI Taxonomy" id="1448318"/>
    <lineage>
        <taxon>Eukaryota</taxon>
        <taxon>Fungi</taxon>
        <taxon>Dikarya</taxon>
        <taxon>Ascomycota</taxon>
        <taxon>Pezizomycotina</taxon>
        <taxon>Eurotiomycetes</taxon>
        <taxon>Eurotiomycetidae</taxon>
        <taxon>Eurotiales</taxon>
        <taxon>Aspergillaceae</taxon>
        <taxon>Aspergillus</taxon>
        <taxon>Aspergillus subgen. Circumdati</taxon>
    </lineage>
</organism>
<proteinExistence type="predicted"/>